<dbReference type="STRING" id="274537.BIU88_06860"/>
<dbReference type="CDD" id="cd00158">
    <property type="entry name" value="RHOD"/>
    <property type="match status" value="1"/>
</dbReference>
<dbReference type="InterPro" id="IPR001763">
    <property type="entry name" value="Rhodanese-like_dom"/>
</dbReference>
<proteinExistence type="predicted"/>
<dbReference type="RefSeq" id="WP_069809885.1">
    <property type="nucleotide sequence ID" value="NZ_CP017305.1"/>
</dbReference>
<dbReference type="Proteomes" id="UP000095185">
    <property type="component" value="Chromosome"/>
</dbReference>
<dbReference type="KEGG" id="clz:BIU88_06860"/>
<evidence type="ECO:0000259" key="1">
    <source>
        <dbReference type="PROSITE" id="PS50206"/>
    </source>
</evidence>
<reference evidence="2" key="1">
    <citation type="submission" date="2016-09" db="EMBL/GenBank/DDBJ databases">
        <title>Genome sequence of Chlorobaculum limnaeum.</title>
        <authorList>
            <person name="Liu Z."/>
            <person name="Tank M."/>
            <person name="Bryant D.A."/>
        </authorList>
    </citation>
    <scope>NUCLEOTIDE SEQUENCE [LARGE SCALE GENOMIC DNA]</scope>
    <source>
        <strain evidence="2">DSM 1677</strain>
    </source>
</reference>
<evidence type="ECO:0000313" key="3">
    <source>
        <dbReference type="Proteomes" id="UP000095185"/>
    </source>
</evidence>
<dbReference type="Gene3D" id="3.40.250.10">
    <property type="entry name" value="Rhodanese-like domain"/>
    <property type="match status" value="1"/>
</dbReference>
<dbReference type="EMBL" id="CP017305">
    <property type="protein sequence ID" value="AOS83897.1"/>
    <property type="molecule type" value="Genomic_DNA"/>
</dbReference>
<sequence length="157" mass="17759">MVRFIELIRNCLSDVKEILPWTLVDRLKENPGLLLLDVREPNEFDAMHISGSLNVPRGILESACEWDFEETEPELVNARNREIVVVCRSGHRSILAAHSLHVLGYENVVSLKSGLRGWNDYEEPLVNSAGETVDPDFADGYFTAKLRPDQMRPKTGV</sequence>
<name>A0A1D8D458_CHLLM</name>
<evidence type="ECO:0000313" key="2">
    <source>
        <dbReference type="EMBL" id="AOS83897.1"/>
    </source>
</evidence>
<dbReference type="GO" id="GO:0004792">
    <property type="term" value="F:thiosulfate-cyanide sulfurtransferase activity"/>
    <property type="evidence" value="ECO:0007669"/>
    <property type="project" value="TreeGrafter"/>
</dbReference>
<organism evidence="2 3">
    <name type="scientific">Chlorobaculum limnaeum</name>
    <dbReference type="NCBI Taxonomy" id="274537"/>
    <lineage>
        <taxon>Bacteria</taxon>
        <taxon>Pseudomonadati</taxon>
        <taxon>Chlorobiota</taxon>
        <taxon>Chlorobiia</taxon>
        <taxon>Chlorobiales</taxon>
        <taxon>Chlorobiaceae</taxon>
        <taxon>Chlorobaculum</taxon>
    </lineage>
</organism>
<dbReference type="SUPFAM" id="SSF52821">
    <property type="entry name" value="Rhodanese/Cell cycle control phosphatase"/>
    <property type="match status" value="1"/>
</dbReference>
<dbReference type="PANTHER" id="PTHR44086:SF13">
    <property type="entry name" value="THIOSULFATE SULFURTRANSFERASE PSPE"/>
    <property type="match status" value="1"/>
</dbReference>
<keyword evidence="3" id="KW-1185">Reference proteome</keyword>
<dbReference type="AlphaFoldDB" id="A0A1D8D458"/>
<dbReference type="PANTHER" id="PTHR44086">
    <property type="entry name" value="THIOSULFATE SULFURTRANSFERASE RDL2, MITOCHONDRIAL-RELATED"/>
    <property type="match status" value="1"/>
</dbReference>
<gene>
    <name evidence="2" type="ORF">BIU88_06860</name>
</gene>
<accession>A0A1D8D458</accession>
<dbReference type="SMART" id="SM00450">
    <property type="entry name" value="RHOD"/>
    <property type="match status" value="1"/>
</dbReference>
<dbReference type="OrthoDB" id="9808735at2"/>
<dbReference type="InterPro" id="IPR036873">
    <property type="entry name" value="Rhodanese-like_dom_sf"/>
</dbReference>
<dbReference type="Pfam" id="PF00581">
    <property type="entry name" value="Rhodanese"/>
    <property type="match status" value="1"/>
</dbReference>
<protein>
    <submittedName>
        <fullName evidence="2">Sulfurtransferase</fullName>
    </submittedName>
</protein>
<feature type="domain" description="Rhodanese" evidence="1">
    <location>
        <begin position="29"/>
        <end position="127"/>
    </location>
</feature>
<dbReference type="PROSITE" id="PS50206">
    <property type="entry name" value="RHODANESE_3"/>
    <property type="match status" value="1"/>
</dbReference>